<dbReference type="Pfam" id="PF07876">
    <property type="entry name" value="Dabb"/>
    <property type="match status" value="1"/>
</dbReference>
<dbReference type="InterPro" id="IPR013097">
    <property type="entry name" value="Dabb"/>
</dbReference>
<gene>
    <name evidence="2" type="ORF">GQE98_08600</name>
</gene>
<dbReference type="InterPro" id="IPR011008">
    <property type="entry name" value="Dimeric_a/b-barrel"/>
</dbReference>
<evidence type="ECO:0000313" key="2">
    <source>
        <dbReference type="EMBL" id="MZR30693.1"/>
    </source>
</evidence>
<dbReference type="PROSITE" id="PS51502">
    <property type="entry name" value="S_R_A_B_BARREL"/>
    <property type="match status" value="1"/>
</dbReference>
<sequence>MIKHIVFFSAKHPENIPVIKEAFSKYRDIPSVSKIEVSENSKRDGLSDDIDIVLYVEFESVEALEEYKRHPIYKAGTDTVRPLRKLRFVVDFDADD</sequence>
<accession>A0A6L8W838</accession>
<dbReference type="SMART" id="SM00886">
    <property type="entry name" value="Dabb"/>
    <property type="match status" value="1"/>
</dbReference>
<organism evidence="2 3">
    <name type="scientific">Sneathiella litorea</name>
    <dbReference type="NCBI Taxonomy" id="2606216"/>
    <lineage>
        <taxon>Bacteria</taxon>
        <taxon>Pseudomonadati</taxon>
        <taxon>Pseudomonadota</taxon>
        <taxon>Alphaproteobacteria</taxon>
        <taxon>Sneathiellales</taxon>
        <taxon>Sneathiellaceae</taxon>
        <taxon>Sneathiella</taxon>
    </lineage>
</organism>
<comment type="caution">
    <text evidence="2">The sequence shown here is derived from an EMBL/GenBank/DDBJ whole genome shotgun (WGS) entry which is preliminary data.</text>
</comment>
<dbReference type="EMBL" id="WTUW01000002">
    <property type="protein sequence ID" value="MZR30693.1"/>
    <property type="molecule type" value="Genomic_DNA"/>
</dbReference>
<keyword evidence="3" id="KW-1185">Reference proteome</keyword>
<dbReference type="Gene3D" id="3.30.70.100">
    <property type="match status" value="1"/>
</dbReference>
<name>A0A6L8W838_9PROT</name>
<dbReference type="AlphaFoldDB" id="A0A6L8W838"/>
<evidence type="ECO:0000313" key="3">
    <source>
        <dbReference type="Proteomes" id="UP000476030"/>
    </source>
</evidence>
<dbReference type="Proteomes" id="UP000476030">
    <property type="component" value="Unassembled WGS sequence"/>
</dbReference>
<feature type="domain" description="Stress-response A/B barrel" evidence="1">
    <location>
        <begin position="2"/>
        <end position="92"/>
    </location>
</feature>
<evidence type="ECO:0000259" key="1">
    <source>
        <dbReference type="PROSITE" id="PS51502"/>
    </source>
</evidence>
<proteinExistence type="predicted"/>
<dbReference type="RefSeq" id="WP_161315251.1">
    <property type="nucleotide sequence ID" value="NZ_WTUW01000002.1"/>
</dbReference>
<protein>
    <submittedName>
        <fullName evidence="2">Dabb family protein</fullName>
    </submittedName>
</protein>
<dbReference type="SUPFAM" id="SSF54909">
    <property type="entry name" value="Dimeric alpha+beta barrel"/>
    <property type="match status" value="1"/>
</dbReference>
<reference evidence="2 3" key="1">
    <citation type="submission" date="2019-12" db="EMBL/GenBank/DDBJ databases">
        <title>Snethiella sp. nov. sp. isolated from sea sand.</title>
        <authorList>
            <person name="Kim J."/>
            <person name="Jeong S.E."/>
            <person name="Jung H.S."/>
            <person name="Jeon C.O."/>
        </authorList>
    </citation>
    <scope>NUCLEOTIDE SEQUENCE [LARGE SCALE GENOMIC DNA]</scope>
    <source>
        <strain evidence="2 3">DP05</strain>
    </source>
</reference>